<protein>
    <submittedName>
        <fullName evidence="2">Uncharacterized protein</fullName>
    </submittedName>
</protein>
<dbReference type="AlphaFoldDB" id="A0A1C6SRE2"/>
<dbReference type="STRING" id="145854.GA0074692_3195"/>
<feature type="compositionally biased region" description="Basic and acidic residues" evidence="1">
    <location>
        <begin position="18"/>
        <end position="46"/>
    </location>
</feature>
<evidence type="ECO:0000256" key="1">
    <source>
        <dbReference type="SAM" id="MobiDB-lite"/>
    </source>
</evidence>
<keyword evidence="3" id="KW-1185">Reference proteome</keyword>
<proteinExistence type="predicted"/>
<dbReference type="EMBL" id="FMHW01000002">
    <property type="protein sequence ID" value="SCL31879.1"/>
    <property type="molecule type" value="Genomic_DNA"/>
</dbReference>
<feature type="region of interest" description="Disordered" evidence="1">
    <location>
        <begin position="1"/>
        <end position="46"/>
    </location>
</feature>
<gene>
    <name evidence="2" type="ORF">GA0074692_3195</name>
</gene>
<evidence type="ECO:0000313" key="2">
    <source>
        <dbReference type="EMBL" id="SCL31879.1"/>
    </source>
</evidence>
<evidence type="ECO:0000313" key="3">
    <source>
        <dbReference type="Proteomes" id="UP000198959"/>
    </source>
</evidence>
<accession>A0A1C6SRE2</accession>
<sequence>MDGPAGAGCQDAAAYRRGVGESDGRDWREQRQRAVRAHADADERRREAERAEAAELVAWFVGEAIRRGLPPVPLVAGSYSGGGRYRTGLTGWYVDRAATRAVDVEGRFYLLTVPGGLRSRLFGAAPEPHPAPLVVGAGGRDGESVPLRELLTRRLDAGKDWP</sequence>
<reference evidence="3" key="1">
    <citation type="submission" date="2016-06" db="EMBL/GenBank/DDBJ databases">
        <authorList>
            <person name="Varghese N."/>
            <person name="Submissions Spin"/>
        </authorList>
    </citation>
    <scope>NUCLEOTIDE SEQUENCE [LARGE SCALE GENOMIC DNA]</scope>
    <source>
        <strain evidence="3">DSM 43817</strain>
    </source>
</reference>
<organism evidence="2 3">
    <name type="scientific">Micromonospora pallida</name>
    <dbReference type="NCBI Taxonomy" id="145854"/>
    <lineage>
        <taxon>Bacteria</taxon>
        <taxon>Bacillati</taxon>
        <taxon>Actinomycetota</taxon>
        <taxon>Actinomycetes</taxon>
        <taxon>Micromonosporales</taxon>
        <taxon>Micromonosporaceae</taxon>
        <taxon>Micromonospora</taxon>
    </lineage>
</organism>
<name>A0A1C6SRE2_9ACTN</name>
<dbReference type="Proteomes" id="UP000198959">
    <property type="component" value="Unassembled WGS sequence"/>
</dbReference>